<sequence length="51" mass="6041">QPWLYGRSNNKMQHFWYRDAGCYDHYAHLGRTKACRAEDIASKAFDCSKQD</sequence>
<reference evidence="1 2" key="1">
    <citation type="journal article" date="2014" name="Am. J. Bot.">
        <title>Genome assembly and annotation for red clover (Trifolium pratense; Fabaceae).</title>
        <authorList>
            <person name="Istvanek J."/>
            <person name="Jaros M."/>
            <person name="Krenek A."/>
            <person name="Repkova J."/>
        </authorList>
    </citation>
    <scope>NUCLEOTIDE SEQUENCE [LARGE SCALE GENOMIC DNA]</scope>
    <source>
        <strain evidence="2">cv. Tatra</strain>
        <tissue evidence="1">Young leaves</tissue>
    </source>
</reference>
<protein>
    <submittedName>
        <fullName evidence="1">Uncharacterized protein</fullName>
    </submittedName>
</protein>
<evidence type="ECO:0000313" key="1">
    <source>
        <dbReference type="EMBL" id="PNX66118.1"/>
    </source>
</evidence>
<comment type="caution">
    <text evidence="1">The sequence shown here is derived from an EMBL/GenBank/DDBJ whole genome shotgun (WGS) entry which is preliminary data.</text>
</comment>
<evidence type="ECO:0000313" key="2">
    <source>
        <dbReference type="Proteomes" id="UP000236291"/>
    </source>
</evidence>
<gene>
    <name evidence="1" type="ORF">L195_g062905</name>
</gene>
<dbReference type="EMBL" id="ASHM01189050">
    <property type="protein sequence ID" value="PNX66118.1"/>
    <property type="molecule type" value="Genomic_DNA"/>
</dbReference>
<reference evidence="1 2" key="2">
    <citation type="journal article" date="2017" name="Front. Plant Sci.">
        <title>Gene Classification and Mining of Molecular Markers Useful in Red Clover (Trifolium pratense) Breeding.</title>
        <authorList>
            <person name="Istvanek J."/>
            <person name="Dluhosova J."/>
            <person name="Dluhos P."/>
            <person name="Patkova L."/>
            <person name="Nedelnik J."/>
            <person name="Repkova J."/>
        </authorList>
    </citation>
    <scope>NUCLEOTIDE SEQUENCE [LARGE SCALE GENOMIC DNA]</scope>
    <source>
        <strain evidence="2">cv. Tatra</strain>
        <tissue evidence="1">Young leaves</tissue>
    </source>
</reference>
<proteinExistence type="predicted"/>
<dbReference type="Proteomes" id="UP000236291">
    <property type="component" value="Unassembled WGS sequence"/>
</dbReference>
<accession>A0A2K3KIK5</accession>
<dbReference type="AlphaFoldDB" id="A0A2K3KIK5"/>
<name>A0A2K3KIK5_TRIPR</name>
<organism evidence="1 2">
    <name type="scientific">Trifolium pratense</name>
    <name type="common">Red clover</name>
    <dbReference type="NCBI Taxonomy" id="57577"/>
    <lineage>
        <taxon>Eukaryota</taxon>
        <taxon>Viridiplantae</taxon>
        <taxon>Streptophyta</taxon>
        <taxon>Embryophyta</taxon>
        <taxon>Tracheophyta</taxon>
        <taxon>Spermatophyta</taxon>
        <taxon>Magnoliopsida</taxon>
        <taxon>eudicotyledons</taxon>
        <taxon>Gunneridae</taxon>
        <taxon>Pentapetalae</taxon>
        <taxon>rosids</taxon>
        <taxon>fabids</taxon>
        <taxon>Fabales</taxon>
        <taxon>Fabaceae</taxon>
        <taxon>Papilionoideae</taxon>
        <taxon>50 kb inversion clade</taxon>
        <taxon>NPAAA clade</taxon>
        <taxon>Hologalegina</taxon>
        <taxon>IRL clade</taxon>
        <taxon>Trifolieae</taxon>
        <taxon>Trifolium</taxon>
    </lineage>
</organism>
<feature type="non-terminal residue" evidence="1">
    <location>
        <position position="1"/>
    </location>
</feature>